<reference evidence="2 3" key="1">
    <citation type="journal article" date="2008" name="Int. J. Syst. Evol. Microbiol.">
        <title>Luteimonas marina sp. nov., isolated from seawater.</title>
        <authorList>
            <person name="Baik K.S."/>
            <person name="Park S.C."/>
            <person name="Kim M.S."/>
            <person name="Kim E.M."/>
            <person name="Park C."/>
            <person name="Chun J."/>
            <person name="Seong C.N."/>
        </authorList>
    </citation>
    <scope>NUCLEOTIDE SEQUENCE [LARGE SCALE GENOMIC DNA]</scope>
    <source>
        <strain evidence="2 3">FR1330</strain>
    </source>
</reference>
<evidence type="ECO:0000313" key="2">
    <source>
        <dbReference type="EMBL" id="TWT19420.1"/>
    </source>
</evidence>
<evidence type="ECO:0000256" key="1">
    <source>
        <dbReference type="SAM" id="MobiDB-lite"/>
    </source>
</evidence>
<name>A0A5C5U224_9GAMM</name>
<evidence type="ECO:0000313" key="3">
    <source>
        <dbReference type="Proteomes" id="UP000319980"/>
    </source>
</evidence>
<dbReference type="Proteomes" id="UP000319980">
    <property type="component" value="Unassembled WGS sequence"/>
</dbReference>
<dbReference type="Pfam" id="PF14384">
    <property type="entry name" value="BrnA_antitoxin"/>
    <property type="match status" value="1"/>
</dbReference>
<organism evidence="2 3">
    <name type="scientific">Luteimonas marina</name>
    <dbReference type="NCBI Taxonomy" id="488485"/>
    <lineage>
        <taxon>Bacteria</taxon>
        <taxon>Pseudomonadati</taxon>
        <taxon>Pseudomonadota</taxon>
        <taxon>Gammaproteobacteria</taxon>
        <taxon>Lysobacterales</taxon>
        <taxon>Lysobacteraceae</taxon>
        <taxon>Luteimonas</taxon>
    </lineage>
</organism>
<dbReference type="InterPro" id="IPR025528">
    <property type="entry name" value="BrnA_antitoxin"/>
</dbReference>
<comment type="caution">
    <text evidence="2">The sequence shown here is derived from an EMBL/GenBank/DDBJ whole genome shotgun (WGS) entry which is preliminary data.</text>
</comment>
<dbReference type="OrthoDB" id="9796641at2"/>
<dbReference type="AlphaFoldDB" id="A0A5C5U224"/>
<dbReference type="EMBL" id="VOHK01000005">
    <property type="protein sequence ID" value="TWT19420.1"/>
    <property type="molecule type" value="Genomic_DNA"/>
</dbReference>
<sequence>MQSKTDWAKLKSGAPGTATPDHPEAKLRHTVRGIVRRGLTPQPPKAAISLRIEQDVLEWFKAQGPGYQTRMNAVLRAYRDASV</sequence>
<gene>
    <name evidence="2" type="ORF">FQY83_13830</name>
</gene>
<keyword evidence="3" id="KW-1185">Reference proteome</keyword>
<feature type="region of interest" description="Disordered" evidence="1">
    <location>
        <begin position="1"/>
        <end position="24"/>
    </location>
</feature>
<accession>A0A5C5U224</accession>
<proteinExistence type="predicted"/>
<protein>
    <submittedName>
        <fullName evidence="2">BrnA antitoxin family protein</fullName>
    </submittedName>
</protein>